<keyword evidence="3 10" id="KW-0328">Glycosyltransferase</keyword>
<comment type="pathway">
    <text evidence="10">Cell wall biogenesis; peptidoglycan biosynthesis.</text>
</comment>
<gene>
    <name evidence="10 13" type="primary">murG</name>
    <name evidence="13" type="ORF">NB231_05596</name>
</gene>
<proteinExistence type="inferred from homology"/>
<comment type="similarity">
    <text evidence="10">Belongs to the glycosyltransferase 28 family. MurG subfamily.</text>
</comment>
<protein>
    <recommendedName>
        <fullName evidence="10">UDP-N-acetylglucosamine--N-acetylmuramyl-(pentapeptide) pyrophosphoryl-undecaprenol N-acetylglucosamine transferase</fullName>
        <ecNumber evidence="10">2.4.1.227</ecNumber>
    </recommendedName>
    <alternativeName>
        <fullName evidence="10">Undecaprenyl-PP-MurNAc-pentapeptide-UDPGlcNAc GlcNAc transferase</fullName>
    </alternativeName>
</protein>
<evidence type="ECO:0000256" key="9">
    <source>
        <dbReference type="ARBA" id="ARBA00023316"/>
    </source>
</evidence>
<dbReference type="InterPro" id="IPR004276">
    <property type="entry name" value="GlycoTrans_28_N"/>
</dbReference>
<dbReference type="GO" id="GO:0005975">
    <property type="term" value="P:carbohydrate metabolic process"/>
    <property type="evidence" value="ECO:0007669"/>
    <property type="project" value="InterPro"/>
</dbReference>
<dbReference type="GO" id="GO:0050511">
    <property type="term" value="F:undecaprenyldiphospho-muramoylpentapeptide beta-N-acetylglucosaminyltransferase activity"/>
    <property type="evidence" value="ECO:0007669"/>
    <property type="project" value="UniProtKB-UniRule"/>
</dbReference>
<accession>A4BQI6</accession>
<keyword evidence="6 10" id="KW-0573">Peptidoglycan synthesis</keyword>
<dbReference type="Proteomes" id="UP000003374">
    <property type="component" value="Unassembled WGS sequence"/>
</dbReference>
<evidence type="ECO:0000259" key="12">
    <source>
        <dbReference type="Pfam" id="PF04101"/>
    </source>
</evidence>
<keyword evidence="7 10" id="KW-0472">Membrane</keyword>
<dbReference type="InterPro" id="IPR007235">
    <property type="entry name" value="Glyco_trans_28_C"/>
</dbReference>
<dbReference type="AlphaFoldDB" id="A4BQI6"/>
<dbReference type="STRING" id="314278.NB231_05596"/>
<name>A4BQI6_9GAMM</name>
<dbReference type="RefSeq" id="WP_005000409.1">
    <property type="nucleotide sequence ID" value="NZ_CH672427.1"/>
</dbReference>
<dbReference type="eggNOG" id="COG0707">
    <property type="taxonomic scope" value="Bacteria"/>
</dbReference>
<dbReference type="NCBIfam" id="TIGR01133">
    <property type="entry name" value="murG"/>
    <property type="match status" value="1"/>
</dbReference>
<comment type="function">
    <text evidence="10">Cell wall formation. Catalyzes the transfer of a GlcNAc subunit on undecaprenyl-pyrophosphoryl-MurNAc-pentapeptide (lipid intermediate I) to form undecaprenyl-pyrophosphoryl-MurNAc-(pentapeptide)GlcNAc (lipid intermediate II).</text>
</comment>
<evidence type="ECO:0000256" key="6">
    <source>
        <dbReference type="ARBA" id="ARBA00022984"/>
    </source>
</evidence>
<keyword evidence="1 10" id="KW-1003">Cell membrane</keyword>
<evidence type="ECO:0000256" key="2">
    <source>
        <dbReference type="ARBA" id="ARBA00022618"/>
    </source>
</evidence>
<feature type="domain" description="Glycosyltransferase family 28 N-terminal" evidence="11">
    <location>
        <begin position="6"/>
        <end position="143"/>
    </location>
</feature>
<dbReference type="CDD" id="cd03785">
    <property type="entry name" value="GT28_MurG"/>
    <property type="match status" value="1"/>
</dbReference>
<dbReference type="GO" id="GO:0005886">
    <property type="term" value="C:plasma membrane"/>
    <property type="evidence" value="ECO:0007669"/>
    <property type="project" value="UniProtKB-SubCell"/>
</dbReference>
<comment type="catalytic activity">
    <reaction evidence="10">
        <text>di-trans,octa-cis-undecaprenyl diphospho-N-acetyl-alpha-D-muramoyl-L-alanyl-D-glutamyl-meso-2,6-diaminopimeloyl-D-alanyl-D-alanine + UDP-N-acetyl-alpha-D-glucosamine = di-trans,octa-cis-undecaprenyl diphospho-[N-acetyl-alpha-D-glucosaminyl-(1-&gt;4)]-N-acetyl-alpha-D-muramoyl-L-alanyl-D-glutamyl-meso-2,6-diaminopimeloyl-D-alanyl-D-alanine + UDP + H(+)</text>
        <dbReference type="Rhea" id="RHEA:31227"/>
        <dbReference type="ChEBI" id="CHEBI:15378"/>
        <dbReference type="ChEBI" id="CHEBI:57705"/>
        <dbReference type="ChEBI" id="CHEBI:58223"/>
        <dbReference type="ChEBI" id="CHEBI:61387"/>
        <dbReference type="ChEBI" id="CHEBI:61388"/>
        <dbReference type="EC" id="2.4.1.227"/>
    </reaction>
</comment>
<dbReference type="GO" id="GO:0071555">
    <property type="term" value="P:cell wall organization"/>
    <property type="evidence" value="ECO:0007669"/>
    <property type="project" value="UniProtKB-KW"/>
</dbReference>
<dbReference type="GO" id="GO:0051991">
    <property type="term" value="F:UDP-N-acetyl-D-glucosamine:N-acetylmuramoyl-L-alanyl-D-glutamyl-meso-2,6-diaminopimelyl-D-alanyl-D-alanine-diphosphoundecaprenol 4-beta-N-acetylglucosaminlytransferase activity"/>
    <property type="evidence" value="ECO:0007669"/>
    <property type="project" value="RHEA"/>
</dbReference>
<keyword evidence="2 10" id="KW-0132">Cell division</keyword>
<reference evidence="13 14" key="1">
    <citation type="submission" date="2006-02" db="EMBL/GenBank/DDBJ databases">
        <authorList>
            <person name="Waterbury J."/>
            <person name="Ferriera S."/>
            <person name="Johnson J."/>
            <person name="Kravitz S."/>
            <person name="Halpern A."/>
            <person name="Remington K."/>
            <person name="Beeson K."/>
            <person name="Tran B."/>
            <person name="Rogers Y.-H."/>
            <person name="Friedman R."/>
            <person name="Venter J.C."/>
        </authorList>
    </citation>
    <scope>NUCLEOTIDE SEQUENCE [LARGE SCALE GENOMIC DNA]</scope>
    <source>
        <strain evidence="13 14">Nb-231</strain>
    </source>
</reference>
<dbReference type="HAMAP" id="MF_00033">
    <property type="entry name" value="MurG"/>
    <property type="match status" value="1"/>
</dbReference>
<evidence type="ECO:0000313" key="13">
    <source>
        <dbReference type="EMBL" id="EAR21836.1"/>
    </source>
</evidence>
<feature type="binding site" evidence="10">
    <location>
        <position position="125"/>
    </location>
    <ligand>
        <name>UDP-N-acetyl-alpha-D-glucosamine</name>
        <dbReference type="ChEBI" id="CHEBI:57705"/>
    </ligand>
</feature>
<dbReference type="PANTHER" id="PTHR21015">
    <property type="entry name" value="UDP-N-ACETYLGLUCOSAMINE--N-ACETYLMURAMYL-(PENTAPEPTIDE) PYROPHOSPHORYL-UNDECAPRENOL N-ACETYLGLUCOSAMINE TRANSFERASE 1"/>
    <property type="match status" value="1"/>
</dbReference>
<evidence type="ECO:0000313" key="14">
    <source>
        <dbReference type="Proteomes" id="UP000003374"/>
    </source>
</evidence>
<dbReference type="GO" id="GO:0051301">
    <property type="term" value="P:cell division"/>
    <property type="evidence" value="ECO:0007669"/>
    <property type="project" value="UniProtKB-KW"/>
</dbReference>
<dbReference type="PANTHER" id="PTHR21015:SF22">
    <property type="entry name" value="GLYCOSYLTRANSFERASE"/>
    <property type="match status" value="1"/>
</dbReference>
<keyword evidence="9 10" id="KW-0961">Cell wall biogenesis/degradation</keyword>
<dbReference type="Pfam" id="PF03033">
    <property type="entry name" value="Glyco_transf_28"/>
    <property type="match status" value="1"/>
</dbReference>
<evidence type="ECO:0000256" key="1">
    <source>
        <dbReference type="ARBA" id="ARBA00022475"/>
    </source>
</evidence>
<evidence type="ECO:0000256" key="10">
    <source>
        <dbReference type="HAMAP-Rule" id="MF_00033"/>
    </source>
</evidence>
<organism evidence="13 14">
    <name type="scientific">Nitrococcus mobilis Nb-231</name>
    <dbReference type="NCBI Taxonomy" id="314278"/>
    <lineage>
        <taxon>Bacteria</taxon>
        <taxon>Pseudomonadati</taxon>
        <taxon>Pseudomonadota</taxon>
        <taxon>Gammaproteobacteria</taxon>
        <taxon>Chromatiales</taxon>
        <taxon>Ectothiorhodospiraceae</taxon>
        <taxon>Nitrococcus</taxon>
    </lineage>
</organism>
<comment type="subcellular location">
    <subcellularLocation>
        <location evidence="10">Cell membrane</location>
        <topology evidence="10">Peripheral membrane protein</topology>
        <orientation evidence="10">Cytoplasmic side</orientation>
    </subcellularLocation>
</comment>
<feature type="binding site" evidence="10">
    <location>
        <position position="292"/>
    </location>
    <ligand>
        <name>UDP-N-acetyl-alpha-D-glucosamine</name>
        <dbReference type="ChEBI" id="CHEBI:57705"/>
    </ligand>
</feature>
<dbReference type="UniPathway" id="UPA00219"/>
<feature type="binding site" evidence="10">
    <location>
        <begin position="13"/>
        <end position="15"/>
    </location>
    <ligand>
        <name>UDP-N-acetyl-alpha-D-glucosamine</name>
        <dbReference type="ChEBI" id="CHEBI:57705"/>
    </ligand>
</feature>
<evidence type="ECO:0000256" key="3">
    <source>
        <dbReference type="ARBA" id="ARBA00022676"/>
    </source>
</evidence>
<evidence type="ECO:0000256" key="5">
    <source>
        <dbReference type="ARBA" id="ARBA00022960"/>
    </source>
</evidence>
<feature type="binding site" evidence="10">
    <location>
        <position position="165"/>
    </location>
    <ligand>
        <name>UDP-N-acetyl-alpha-D-glucosamine</name>
        <dbReference type="ChEBI" id="CHEBI:57705"/>
    </ligand>
</feature>
<keyword evidence="5 10" id="KW-0133">Cell shape</keyword>
<keyword evidence="14" id="KW-1185">Reference proteome</keyword>
<dbReference type="GO" id="GO:0008360">
    <property type="term" value="P:regulation of cell shape"/>
    <property type="evidence" value="ECO:0007669"/>
    <property type="project" value="UniProtKB-KW"/>
</dbReference>
<feature type="binding site" evidence="10">
    <location>
        <position position="247"/>
    </location>
    <ligand>
        <name>UDP-N-acetyl-alpha-D-glucosamine</name>
        <dbReference type="ChEBI" id="CHEBI:57705"/>
    </ligand>
</feature>
<feature type="binding site" evidence="10">
    <location>
        <begin position="266"/>
        <end position="271"/>
    </location>
    <ligand>
        <name>UDP-N-acetyl-alpha-D-glucosamine</name>
        <dbReference type="ChEBI" id="CHEBI:57705"/>
    </ligand>
</feature>
<dbReference type="Pfam" id="PF04101">
    <property type="entry name" value="Glyco_tran_28_C"/>
    <property type="match status" value="1"/>
</dbReference>
<keyword evidence="4 10" id="KW-0808">Transferase</keyword>
<evidence type="ECO:0000256" key="4">
    <source>
        <dbReference type="ARBA" id="ARBA00022679"/>
    </source>
</evidence>
<feature type="binding site" evidence="10">
    <location>
        <position position="193"/>
    </location>
    <ligand>
        <name>UDP-N-acetyl-alpha-D-glucosamine</name>
        <dbReference type="ChEBI" id="CHEBI:57705"/>
    </ligand>
</feature>
<dbReference type="OrthoDB" id="9808936at2"/>
<dbReference type="HOGENOM" id="CLU_037404_2_0_6"/>
<dbReference type="Gene3D" id="3.40.50.2000">
    <property type="entry name" value="Glycogen Phosphorylase B"/>
    <property type="match status" value="2"/>
</dbReference>
<sequence>MKDAPVMILAGGTGGHVFPALAVAEELRRRRVAVIWIGTRRGLEARVVPAAGIAIEWLEVRGLRGKGWRGWLGAPAMLLRALWQALSLVRRYRPQAVLGMGGYAAGPGALAAWLLRRPLLIHEQNATAGFTNRLVRRLARVVMTGFPGEVAGRGAPCVWTGNPVRSEITRVAAPQRRYAVRQDPPRLLVLGGSQGAAVLNQIVPAALAELASAQRPVVRHQAGERTLALAREAYCRHAIVAQVSAFIDSMAEAYGWADLVICRAGALTVAELSVVGVASVLVPFPHAVDNHQTANARYLSRAGAAVLVPQHAFSAQHLSRVLVSLLGDRDRLWIMAQRARQQARPQATACVAALCLEMAA</sequence>
<dbReference type="EMBL" id="AAOF01000005">
    <property type="protein sequence ID" value="EAR21836.1"/>
    <property type="molecule type" value="Genomic_DNA"/>
</dbReference>
<evidence type="ECO:0000259" key="11">
    <source>
        <dbReference type="Pfam" id="PF03033"/>
    </source>
</evidence>
<evidence type="ECO:0000256" key="8">
    <source>
        <dbReference type="ARBA" id="ARBA00023306"/>
    </source>
</evidence>
<keyword evidence="8 10" id="KW-0131">Cell cycle</keyword>
<dbReference type="InterPro" id="IPR006009">
    <property type="entry name" value="GlcNAc_MurG"/>
</dbReference>
<dbReference type="GO" id="GO:0009252">
    <property type="term" value="P:peptidoglycan biosynthetic process"/>
    <property type="evidence" value="ECO:0007669"/>
    <property type="project" value="UniProtKB-UniRule"/>
</dbReference>
<evidence type="ECO:0000256" key="7">
    <source>
        <dbReference type="ARBA" id="ARBA00023136"/>
    </source>
</evidence>
<feature type="domain" description="Glycosyl transferase family 28 C-terminal" evidence="12">
    <location>
        <begin position="187"/>
        <end position="342"/>
    </location>
</feature>
<comment type="caution">
    <text evidence="13">The sequence shown here is derived from an EMBL/GenBank/DDBJ whole genome shotgun (WGS) entry which is preliminary data.</text>
</comment>
<dbReference type="EC" id="2.4.1.227" evidence="10"/>
<dbReference type="SUPFAM" id="SSF53756">
    <property type="entry name" value="UDP-Glycosyltransferase/glycogen phosphorylase"/>
    <property type="match status" value="1"/>
</dbReference>